<dbReference type="InterPro" id="IPR007227">
    <property type="entry name" value="Cell_shape_determining_MreD"/>
</dbReference>
<gene>
    <name evidence="9" type="primary">mreD</name>
    <name evidence="9" type="ORF">CGZ90_09285</name>
</gene>
<evidence type="ECO:0000313" key="10">
    <source>
        <dbReference type="Proteomes" id="UP000215059"/>
    </source>
</evidence>
<evidence type="ECO:0000256" key="3">
    <source>
        <dbReference type="ARBA" id="ARBA00022475"/>
    </source>
</evidence>
<keyword evidence="3" id="KW-1003">Cell membrane</keyword>
<comment type="similarity">
    <text evidence="2">Belongs to the MreD family.</text>
</comment>
<accession>A0A235F9V5</accession>
<feature type="transmembrane region" description="Helical" evidence="8">
    <location>
        <begin position="141"/>
        <end position="159"/>
    </location>
</feature>
<evidence type="ECO:0000256" key="8">
    <source>
        <dbReference type="SAM" id="Phobius"/>
    </source>
</evidence>
<feature type="transmembrane region" description="Helical" evidence="8">
    <location>
        <begin position="87"/>
        <end position="110"/>
    </location>
</feature>
<keyword evidence="4 8" id="KW-0812">Transmembrane</keyword>
<dbReference type="RefSeq" id="WP_094252121.1">
    <property type="nucleotide sequence ID" value="NZ_JBHLXL010000001.1"/>
</dbReference>
<sequence>MMNRILLPFLAYVAFVAESTIMQVMLPEYNGEGWLMVPRFTLVIILFISMYLKPQVGIAYALVFGLLTDLLYTDIIGVYMFSMALTAYLTSVFSRLVFGNVFVAFFLSLIGVTCLETLVFGLNSLVGVADMAWGIYLYDRLLPTLLLNGVFTLAIYYFIDKHLQKIKDRLN</sequence>
<keyword evidence="5" id="KW-0133">Cell shape</keyword>
<evidence type="ECO:0000256" key="2">
    <source>
        <dbReference type="ARBA" id="ARBA00007776"/>
    </source>
</evidence>
<evidence type="ECO:0000256" key="5">
    <source>
        <dbReference type="ARBA" id="ARBA00022960"/>
    </source>
</evidence>
<dbReference type="Proteomes" id="UP000215059">
    <property type="component" value="Unassembled WGS sequence"/>
</dbReference>
<keyword evidence="10" id="KW-1185">Reference proteome</keyword>
<organism evidence="9 10">
    <name type="scientific">Fictibacillus aquaticus</name>
    <dbReference type="NCBI Taxonomy" id="2021314"/>
    <lineage>
        <taxon>Bacteria</taxon>
        <taxon>Bacillati</taxon>
        <taxon>Bacillota</taxon>
        <taxon>Bacilli</taxon>
        <taxon>Bacillales</taxon>
        <taxon>Fictibacillaceae</taxon>
        <taxon>Fictibacillus</taxon>
    </lineage>
</organism>
<evidence type="ECO:0000256" key="7">
    <source>
        <dbReference type="ARBA" id="ARBA00023136"/>
    </source>
</evidence>
<proteinExistence type="inferred from homology"/>
<evidence type="ECO:0000256" key="1">
    <source>
        <dbReference type="ARBA" id="ARBA00004651"/>
    </source>
</evidence>
<dbReference type="AlphaFoldDB" id="A0A235F9V5"/>
<keyword evidence="6 8" id="KW-1133">Transmembrane helix</keyword>
<dbReference type="GO" id="GO:0005886">
    <property type="term" value="C:plasma membrane"/>
    <property type="evidence" value="ECO:0007669"/>
    <property type="project" value="UniProtKB-SubCell"/>
</dbReference>
<evidence type="ECO:0000256" key="6">
    <source>
        <dbReference type="ARBA" id="ARBA00022989"/>
    </source>
</evidence>
<keyword evidence="7 8" id="KW-0472">Membrane</keyword>
<name>A0A235F9V5_9BACL</name>
<dbReference type="NCBIfam" id="TIGR03426">
    <property type="entry name" value="shape_MreD"/>
    <property type="match status" value="1"/>
</dbReference>
<dbReference type="GO" id="GO:0008360">
    <property type="term" value="P:regulation of cell shape"/>
    <property type="evidence" value="ECO:0007669"/>
    <property type="project" value="UniProtKB-KW"/>
</dbReference>
<evidence type="ECO:0000313" key="9">
    <source>
        <dbReference type="EMBL" id="OYD58068.1"/>
    </source>
</evidence>
<protein>
    <submittedName>
        <fullName evidence="9">Rod shape-determining protein MreD</fullName>
    </submittedName>
</protein>
<dbReference type="Pfam" id="PF04093">
    <property type="entry name" value="MreD"/>
    <property type="match status" value="1"/>
</dbReference>
<evidence type="ECO:0000256" key="4">
    <source>
        <dbReference type="ARBA" id="ARBA00022692"/>
    </source>
</evidence>
<comment type="caution">
    <text evidence="9">The sequence shown here is derived from an EMBL/GenBank/DDBJ whole genome shotgun (WGS) entry which is preliminary data.</text>
</comment>
<comment type="subcellular location">
    <subcellularLocation>
        <location evidence="1">Cell membrane</location>
        <topology evidence="1">Multi-pass membrane protein</topology>
    </subcellularLocation>
</comment>
<reference evidence="9 10" key="1">
    <citation type="submission" date="2017-07" db="EMBL/GenBank/DDBJ databases">
        <title>Fictibacillus sp. nov. GDSW-R2A3 Genome sequencing and assembly.</title>
        <authorList>
            <person name="Mayilraj S."/>
        </authorList>
    </citation>
    <scope>NUCLEOTIDE SEQUENCE [LARGE SCALE GENOMIC DNA]</scope>
    <source>
        <strain evidence="9 10">GDSW-R2A3</strain>
    </source>
</reference>
<dbReference type="OrthoDB" id="1653857at2"/>
<dbReference type="EMBL" id="NOII01000002">
    <property type="protein sequence ID" value="OYD58068.1"/>
    <property type="molecule type" value="Genomic_DNA"/>
</dbReference>